<comment type="similarity">
    <text evidence="1">Belongs to the intradiol ring-cleavage dioxygenase family.</text>
</comment>
<dbReference type="GO" id="GO:0016702">
    <property type="term" value="F:oxidoreductase activity, acting on single donors with incorporation of molecular oxygen, incorporation of two atoms of oxygen"/>
    <property type="evidence" value="ECO:0007669"/>
    <property type="project" value="InterPro"/>
</dbReference>
<feature type="signal peptide" evidence="4">
    <location>
        <begin position="1"/>
        <end position="26"/>
    </location>
</feature>
<comment type="caution">
    <text evidence="6">The sequence shown here is derived from an EMBL/GenBank/DDBJ whole genome shotgun (WGS) entry which is preliminary data.</text>
</comment>
<keyword evidence="3" id="KW-0560">Oxidoreductase</keyword>
<dbReference type="InterPro" id="IPR000627">
    <property type="entry name" value="Intradiol_dOase_C"/>
</dbReference>
<dbReference type="Pfam" id="PF00775">
    <property type="entry name" value="Dioxygenase_C"/>
    <property type="match status" value="1"/>
</dbReference>
<reference evidence="6 7" key="1">
    <citation type="submission" date="2017-07" db="EMBL/GenBank/DDBJ databases">
        <title>Sandarakinorhabdus cyanobacteriorum sp. nov., a novel bacterium isolated from cyanobacterial aggregates in a eutrophic lake.</title>
        <authorList>
            <person name="Cai H."/>
        </authorList>
    </citation>
    <scope>NUCLEOTIDE SEQUENCE [LARGE SCALE GENOMIC DNA]</scope>
    <source>
        <strain evidence="6 7">TH057</strain>
    </source>
</reference>
<dbReference type="InterPro" id="IPR050770">
    <property type="entry name" value="Intradiol_RC_Dioxygenase"/>
</dbReference>
<protein>
    <recommendedName>
        <fullName evidence="5">Intradiol ring-cleavage dioxygenases domain-containing protein</fullName>
    </recommendedName>
</protein>
<dbReference type="PROSITE" id="PS00083">
    <property type="entry name" value="INTRADIOL_DIOXYGENAS"/>
    <property type="match status" value="1"/>
</dbReference>
<gene>
    <name evidence="6" type="ORF">CHU93_15410</name>
</gene>
<dbReference type="RefSeq" id="WP_094475037.1">
    <property type="nucleotide sequence ID" value="NZ_NOXT01000124.1"/>
</dbReference>
<evidence type="ECO:0000313" key="7">
    <source>
        <dbReference type="Proteomes" id="UP000216991"/>
    </source>
</evidence>
<dbReference type="InterPro" id="IPR015889">
    <property type="entry name" value="Intradiol_dOase_core"/>
</dbReference>
<dbReference type="PANTHER" id="PTHR33711">
    <property type="entry name" value="DIOXYGENASE, PUTATIVE (AFU_ORTHOLOGUE AFUA_2G02910)-RELATED"/>
    <property type="match status" value="1"/>
</dbReference>
<evidence type="ECO:0000313" key="6">
    <source>
        <dbReference type="EMBL" id="OYQ24743.1"/>
    </source>
</evidence>
<dbReference type="Gene3D" id="2.60.130.10">
    <property type="entry name" value="Aromatic compound dioxygenase"/>
    <property type="match status" value="1"/>
</dbReference>
<proteinExistence type="inferred from homology"/>
<dbReference type="InterPro" id="IPR006311">
    <property type="entry name" value="TAT_signal"/>
</dbReference>
<keyword evidence="4" id="KW-0732">Signal</keyword>
<dbReference type="PANTHER" id="PTHR33711:SF10">
    <property type="entry name" value="INTRADIOL RING-CLEAVAGE DIOXYGENASES DOMAIN-CONTAINING PROTEIN"/>
    <property type="match status" value="1"/>
</dbReference>
<dbReference type="OrthoDB" id="9800887at2"/>
<keyword evidence="2" id="KW-0223">Dioxygenase</keyword>
<dbReference type="Proteomes" id="UP000216991">
    <property type="component" value="Unassembled WGS sequence"/>
</dbReference>
<evidence type="ECO:0000256" key="1">
    <source>
        <dbReference type="ARBA" id="ARBA00007825"/>
    </source>
</evidence>
<evidence type="ECO:0000259" key="5">
    <source>
        <dbReference type="PROSITE" id="PS00083"/>
    </source>
</evidence>
<feature type="chain" id="PRO_5012739204" description="Intradiol ring-cleavage dioxygenases domain-containing protein" evidence="4">
    <location>
        <begin position="27"/>
        <end position="215"/>
    </location>
</feature>
<name>A0A255Y6F3_9SPHN</name>
<dbReference type="GO" id="GO:0008199">
    <property type="term" value="F:ferric iron binding"/>
    <property type="evidence" value="ECO:0007669"/>
    <property type="project" value="InterPro"/>
</dbReference>
<evidence type="ECO:0000256" key="2">
    <source>
        <dbReference type="ARBA" id="ARBA00022964"/>
    </source>
</evidence>
<dbReference type="PROSITE" id="PS51318">
    <property type="entry name" value="TAT"/>
    <property type="match status" value="1"/>
</dbReference>
<dbReference type="EMBL" id="NOXT01000124">
    <property type="protein sequence ID" value="OYQ24743.1"/>
    <property type="molecule type" value="Genomic_DNA"/>
</dbReference>
<sequence>MIITRRRLLGQAGLVLAGGLAAPALAADPTMPMALGPFYPVQKPSDADADLVQVAGRAGKATGKLIEVSGRILNMKGQPVPGAKIEIWQANAGGRYAHKSDNSTVPLDPNFEGFASLVADKDGAYRFLSIEPGAYNVGSSWRAKHIHYQVDGQLNRLVTQMYFAGDPLLGQDETLAHDLDQKVGGPMPPVNFGQALGQRADGVIRLGFDVILIDG</sequence>
<dbReference type="AlphaFoldDB" id="A0A255Y6F3"/>
<accession>A0A255Y6F3</accession>
<keyword evidence="7" id="KW-1185">Reference proteome</keyword>
<organism evidence="6 7">
    <name type="scientific">Sandarakinorhabdus cyanobacteriorum</name>
    <dbReference type="NCBI Taxonomy" id="1981098"/>
    <lineage>
        <taxon>Bacteria</taxon>
        <taxon>Pseudomonadati</taxon>
        <taxon>Pseudomonadota</taxon>
        <taxon>Alphaproteobacteria</taxon>
        <taxon>Sphingomonadales</taxon>
        <taxon>Sphingosinicellaceae</taxon>
        <taxon>Sandarakinorhabdus</taxon>
    </lineage>
</organism>
<dbReference type="SUPFAM" id="SSF49482">
    <property type="entry name" value="Aromatic compound dioxygenase"/>
    <property type="match status" value="1"/>
</dbReference>
<evidence type="ECO:0000256" key="4">
    <source>
        <dbReference type="SAM" id="SignalP"/>
    </source>
</evidence>
<feature type="domain" description="Intradiol ring-cleavage dioxygenases" evidence="5">
    <location>
        <begin position="68"/>
        <end position="96"/>
    </location>
</feature>
<evidence type="ECO:0000256" key="3">
    <source>
        <dbReference type="ARBA" id="ARBA00023002"/>
    </source>
</evidence>